<evidence type="ECO:0000256" key="1">
    <source>
        <dbReference type="ARBA" id="ARBA00008553"/>
    </source>
</evidence>
<dbReference type="InterPro" id="IPR022803">
    <property type="entry name" value="Ribosomal_uL5_dom_sf"/>
</dbReference>
<comment type="caution">
    <text evidence="9">The sequence shown here is derived from an EMBL/GenBank/DDBJ whole genome shotgun (WGS) entry which is preliminary data.</text>
</comment>
<dbReference type="Gene3D" id="3.30.1440.10">
    <property type="match status" value="1"/>
</dbReference>
<dbReference type="InterPro" id="IPR031310">
    <property type="entry name" value="Ribosomal_uL5_N"/>
</dbReference>
<dbReference type="Proteomes" id="UP000178099">
    <property type="component" value="Unassembled WGS sequence"/>
</dbReference>
<keyword evidence="3 6" id="KW-0687">Ribonucleoprotein</keyword>
<reference evidence="9 10" key="1">
    <citation type="journal article" date="2016" name="Nat. Commun.">
        <title>Thousands of microbial genomes shed light on interconnected biogeochemical processes in an aquifer system.</title>
        <authorList>
            <person name="Anantharaman K."/>
            <person name="Brown C.T."/>
            <person name="Hug L.A."/>
            <person name="Sharon I."/>
            <person name="Castelle C.J."/>
            <person name="Probst A.J."/>
            <person name="Thomas B.C."/>
            <person name="Singh A."/>
            <person name="Wilkins M.J."/>
            <person name="Karaoz U."/>
            <person name="Brodie E.L."/>
            <person name="Williams K.H."/>
            <person name="Hubbard S.S."/>
            <person name="Banfield J.F."/>
        </authorList>
    </citation>
    <scope>NUCLEOTIDE SEQUENCE [LARGE SCALE GENOMIC DNA]</scope>
</reference>
<comment type="similarity">
    <text evidence="1 6">Belongs to the universal ribosomal protein uL5 family.</text>
</comment>
<dbReference type="GO" id="GO:0006412">
    <property type="term" value="P:translation"/>
    <property type="evidence" value="ECO:0007669"/>
    <property type="project" value="InterPro"/>
</dbReference>
<dbReference type="SUPFAM" id="SSF55282">
    <property type="entry name" value="RL5-like"/>
    <property type="match status" value="1"/>
</dbReference>
<sequence length="179" mass="20218">MERIKEKHKKTYEALKATLGFSGPMAALRIEKVVVNCGTGKVSRFDKNKNEFISVRLAQITGQKASPRAAKKSIAAFKLREGEVIGQMVTLRSTRMYDFLDRLFHIAIPRIRDFRGFPKACVDAMGNMTIGIREHNIFPETAEDEIKDVFGLSVTIVTNAKNQKDALTFFEYLGVPFKK</sequence>
<evidence type="ECO:0000256" key="3">
    <source>
        <dbReference type="ARBA" id="ARBA00023274"/>
    </source>
</evidence>
<protein>
    <recommendedName>
        <fullName evidence="4">Large ribosomal subunit protein uL5</fullName>
    </recommendedName>
    <alternativeName>
        <fullName evidence="5">50S ribosomal protein L5</fullName>
    </alternativeName>
</protein>
<dbReference type="PIRSF" id="PIRSF002161">
    <property type="entry name" value="Ribosomal_L5"/>
    <property type="match status" value="1"/>
</dbReference>
<dbReference type="GO" id="GO:0005840">
    <property type="term" value="C:ribosome"/>
    <property type="evidence" value="ECO:0007669"/>
    <property type="project" value="UniProtKB-KW"/>
</dbReference>
<dbReference type="NCBIfam" id="NF000585">
    <property type="entry name" value="PRK00010.1"/>
    <property type="match status" value="1"/>
</dbReference>
<dbReference type="InterPro" id="IPR031309">
    <property type="entry name" value="Ribosomal_uL5_C"/>
</dbReference>
<evidence type="ECO:0000256" key="6">
    <source>
        <dbReference type="RuleBase" id="RU003930"/>
    </source>
</evidence>
<evidence type="ECO:0000313" key="10">
    <source>
        <dbReference type="Proteomes" id="UP000178099"/>
    </source>
</evidence>
<dbReference type="Pfam" id="PF00673">
    <property type="entry name" value="Ribosomal_L5_C"/>
    <property type="match status" value="1"/>
</dbReference>
<proteinExistence type="inferred from homology"/>
<evidence type="ECO:0000259" key="7">
    <source>
        <dbReference type="Pfam" id="PF00281"/>
    </source>
</evidence>
<keyword evidence="2 6" id="KW-0689">Ribosomal protein</keyword>
<dbReference type="EMBL" id="MHLN01000030">
    <property type="protein sequence ID" value="OGZ10901.1"/>
    <property type="molecule type" value="Genomic_DNA"/>
</dbReference>
<evidence type="ECO:0000259" key="8">
    <source>
        <dbReference type="Pfam" id="PF00673"/>
    </source>
</evidence>
<dbReference type="AlphaFoldDB" id="A0A1G2DD72"/>
<dbReference type="Pfam" id="PF00281">
    <property type="entry name" value="Ribosomal_L5"/>
    <property type="match status" value="1"/>
</dbReference>
<dbReference type="PANTHER" id="PTHR11994">
    <property type="entry name" value="60S RIBOSOMAL PROTEIN L11-RELATED"/>
    <property type="match status" value="1"/>
</dbReference>
<name>A0A1G2DD72_9BACT</name>
<dbReference type="GO" id="GO:1990904">
    <property type="term" value="C:ribonucleoprotein complex"/>
    <property type="evidence" value="ECO:0007669"/>
    <property type="project" value="UniProtKB-KW"/>
</dbReference>
<feature type="domain" description="Large ribosomal subunit protein uL5 C-terminal" evidence="8">
    <location>
        <begin position="85"/>
        <end position="177"/>
    </location>
</feature>
<evidence type="ECO:0000256" key="4">
    <source>
        <dbReference type="ARBA" id="ARBA00035245"/>
    </source>
</evidence>
<dbReference type="InterPro" id="IPR020930">
    <property type="entry name" value="Ribosomal_uL5_bac-type"/>
</dbReference>
<evidence type="ECO:0000256" key="5">
    <source>
        <dbReference type="ARBA" id="ARBA00035461"/>
    </source>
</evidence>
<dbReference type="GO" id="GO:0003735">
    <property type="term" value="F:structural constituent of ribosome"/>
    <property type="evidence" value="ECO:0007669"/>
    <property type="project" value="InterPro"/>
</dbReference>
<dbReference type="InterPro" id="IPR002132">
    <property type="entry name" value="Ribosomal_uL5"/>
</dbReference>
<gene>
    <name evidence="9" type="ORF">A3D67_01335</name>
</gene>
<feature type="domain" description="Large ribosomal subunit protein uL5 N-terminal" evidence="7">
    <location>
        <begin position="24"/>
        <end position="80"/>
    </location>
</feature>
<dbReference type="FunFam" id="3.30.1440.10:FF:000001">
    <property type="entry name" value="50S ribosomal protein L5"/>
    <property type="match status" value="1"/>
</dbReference>
<evidence type="ECO:0000313" key="9">
    <source>
        <dbReference type="EMBL" id="OGZ10901.1"/>
    </source>
</evidence>
<organism evidence="9 10">
    <name type="scientific">Candidatus Lloydbacteria bacterium RIFCSPHIGHO2_02_FULL_51_22</name>
    <dbReference type="NCBI Taxonomy" id="1798663"/>
    <lineage>
        <taxon>Bacteria</taxon>
        <taxon>Candidatus Lloydiibacteriota</taxon>
    </lineage>
</organism>
<accession>A0A1G2DD72</accession>
<evidence type="ECO:0000256" key="2">
    <source>
        <dbReference type="ARBA" id="ARBA00022980"/>
    </source>
</evidence>